<gene>
    <name evidence="1" type="ORF">SD1D_0547</name>
</gene>
<name>A0A0K8J408_9FIRM</name>
<proteinExistence type="predicted"/>
<dbReference type="EMBL" id="LN879430">
    <property type="protein sequence ID" value="CUH92099.1"/>
    <property type="molecule type" value="Genomic_DNA"/>
</dbReference>
<dbReference type="OrthoDB" id="5501731at2"/>
<dbReference type="AlphaFoldDB" id="A0A0K8J408"/>
<accession>A0A0K8J408</accession>
<organism evidence="1 2">
    <name type="scientific">Herbinix luporum</name>
    <dbReference type="NCBI Taxonomy" id="1679721"/>
    <lineage>
        <taxon>Bacteria</taxon>
        <taxon>Bacillati</taxon>
        <taxon>Bacillota</taxon>
        <taxon>Clostridia</taxon>
        <taxon>Lachnospirales</taxon>
        <taxon>Lachnospiraceae</taxon>
        <taxon>Herbinix</taxon>
    </lineage>
</organism>
<evidence type="ECO:0000313" key="2">
    <source>
        <dbReference type="Proteomes" id="UP000196053"/>
    </source>
</evidence>
<dbReference type="Proteomes" id="UP000196053">
    <property type="component" value="Chromosome I"/>
</dbReference>
<reference evidence="2" key="1">
    <citation type="submission" date="2015-09" db="EMBL/GenBank/DDBJ databases">
        <authorList>
            <person name="Wibberg D."/>
        </authorList>
    </citation>
    <scope>NUCLEOTIDE SEQUENCE [LARGE SCALE GENOMIC DNA]</scope>
    <source>
        <strain evidence="2">SD1D</strain>
    </source>
</reference>
<sequence>MYIILNTAKLMDENQTLYKLKELEYIEKICENVGNITVGGGTDLLSQLTKIIKGES</sequence>
<protein>
    <submittedName>
        <fullName evidence="1">Uncharacterized protein</fullName>
    </submittedName>
</protein>
<dbReference type="KEGG" id="hsd:SD1D_0547"/>
<dbReference type="RefSeq" id="WP_157893087.1">
    <property type="nucleotide sequence ID" value="NZ_DUPS01000057.1"/>
</dbReference>
<evidence type="ECO:0000313" key="1">
    <source>
        <dbReference type="EMBL" id="CUH92099.1"/>
    </source>
</evidence>
<keyword evidence="2" id="KW-1185">Reference proteome</keyword>